<feature type="compositionally biased region" description="Gly residues" evidence="1">
    <location>
        <begin position="314"/>
        <end position="326"/>
    </location>
</feature>
<reference evidence="4" key="1">
    <citation type="journal article" date="2019" name="Int. J. Syst. Evol. Microbiol.">
        <title>The Global Catalogue of Microorganisms (GCM) 10K type strain sequencing project: providing services to taxonomists for standard genome sequencing and annotation.</title>
        <authorList>
            <consortium name="The Broad Institute Genomics Platform"/>
            <consortium name="The Broad Institute Genome Sequencing Center for Infectious Disease"/>
            <person name="Wu L."/>
            <person name="Ma J."/>
        </authorList>
    </citation>
    <scope>NUCLEOTIDE SEQUENCE [LARGE SCALE GENOMIC DNA]</scope>
    <source>
        <strain evidence="4">CGMCC 4.7248</strain>
    </source>
</reference>
<evidence type="ECO:0000313" key="3">
    <source>
        <dbReference type="EMBL" id="MFC5634227.1"/>
    </source>
</evidence>
<keyword evidence="2" id="KW-0812">Transmembrane</keyword>
<comment type="caution">
    <text evidence="3">The sequence shown here is derived from an EMBL/GenBank/DDBJ whole genome shotgun (WGS) entry which is preliminary data.</text>
</comment>
<keyword evidence="4" id="KW-1185">Reference proteome</keyword>
<evidence type="ECO:0000313" key="4">
    <source>
        <dbReference type="Proteomes" id="UP001596154"/>
    </source>
</evidence>
<gene>
    <name evidence="3" type="ORF">ACFPZJ_10615</name>
</gene>
<feature type="compositionally biased region" description="Basic and acidic residues" evidence="1">
    <location>
        <begin position="169"/>
        <end position="182"/>
    </location>
</feature>
<accession>A0ABW0UKW7</accession>
<feature type="region of interest" description="Disordered" evidence="1">
    <location>
        <begin position="131"/>
        <end position="204"/>
    </location>
</feature>
<keyword evidence="2" id="KW-1133">Transmembrane helix</keyword>
<proteinExistence type="predicted"/>
<feature type="region of interest" description="Disordered" evidence="1">
    <location>
        <begin position="1"/>
        <end position="68"/>
    </location>
</feature>
<evidence type="ECO:0000256" key="1">
    <source>
        <dbReference type="SAM" id="MobiDB-lite"/>
    </source>
</evidence>
<evidence type="ECO:0008006" key="5">
    <source>
        <dbReference type="Google" id="ProtNLM"/>
    </source>
</evidence>
<organism evidence="3 4">
    <name type="scientific">Streptomyces bullii</name>
    <dbReference type="NCBI Taxonomy" id="349910"/>
    <lineage>
        <taxon>Bacteria</taxon>
        <taxon>Bacillati</taxon>
        <taxon>Actinomycetota</taxon>
        <taxon>Actinomycetes</taxon>
        <taxon>Kitasatosporales</taxon>
        <taxon>Streptomycetaceae</taxon>
        <taxon>Streptomyces</taxon>
    </lineage>
</organism>
<feature type="compositionally biased region" description="Basic and acidic residues" evidence="1">
    <location>
        <begin position="1"/>
        <end position="24"/>
    </location>
</feature>
<dbReference type="EMBL" id="JBHSNY010000003">
    <property type="protein sequence ID" value="MFC5634227.1"/>
    <property type="molecule type" value="Genomic_DNA"/>
</dbReference>
<feature type="transmembrane region" description="Helical" evidence="2">
    <location>
        <begin position="105"/>
        <end position="124"/>
    </location>
</feature>
<keyword evidence="2" id="KW-0472">Membrane</keyword>
<evidence type="ECO:0000256" key="2">
    <source>
        <dbReference type="SAM" id="Phobius"/>
    </source>
</evidence>
<sequence length="403" mass="39699">MSDGNEARRDGRDRHEPFEWHEPTELPGRGPEPPRADGQKPKQSHAGNGTVNHGPEYQGPEGFDSDELDLRSMLHQVVQEVEPRDGTLEYLRRAVPARRARKRQAAVGMAAAALFVCTAVPALVHVSNATGSDANPSVAGHASQAQGGTGEGKATDGGQTTSGGTAGRPEGKDEGEKKEDGAGKGSGSGAGGSQGTSPSAGTTAGVPACTAAQLGPAAGSSAAPDSTGAVYGSFRVTNVSGADCTVSSPGGVSAFPQGAADPAKVGSARHVAGDAAAQLPDPSLESAQLVLAPGAAYEVKFAWVPSETCPTTGGTPGGSTDGGTGGPDPSPAPTPSENQTTTTGGTGTTGDTGTSPQLVREDGTAEGSVAVTYTPATGSGSAAVTVTNACAGTVYWTGLLAGS</sequence>
<dbReference type="RefSeq" id="WP_381019875.1">
    <property type="nucleotide sequence ID" value="NZ_JBHSNY010000003.1"/>
</dbReference>
<feature type="compositionally biased region" description="Gly residues" evidence="1">
    <location>
        <begin position="183"/>
        <end position="194"/>
    </location>
</feature>
<dbReference type="Proteomes" id="UP001596154">
    <property type="component" value="Unassembled WGS sequence"/>
</dbReference>
<feature type="compositionally biased region" description="Low complexity" evidence="1">
    <location>
        <begin position="195"/>
        <end position="204"/>
    </location>
</feature>
<protein>
    <recommendedName>
        <fullName evidence="5">DUF4232 domain-containing protein</fullName>
    </recommendedName>
</protein>
<feature type="region of interest" description="Disordered" evidence="1">
    <location>
        <begin position="308"/>
        <end position="360"/>
    </location>
</feature>
<name>A0ABW0UKW7_9ACTN</name>